<dbReference type="EMBL" id="QKZV01000006">
    <property type="protein sequence ID" value="PZX61861.1"/>
    <property type="molecule type" value="Genomic_DNA"/>
</dbReference>
<dbReference type="RefSeq" id="WP_111295956.1">
    <property type="nucleotide sequence ID" value="NZ_QKZV01000006.1"/>
</dbReference>
<protein>
    <submittedName>
        <fullName evidence="1">Uncharacterized protein</fullName>
    </submittedName>
</protein>
<dbReference type="Proteomes" id="UP000249720">
    <property type="component" value="Unassembled WGS sequence"/>
</dbReference>
<accession>A0A2W7RNJ3</accession>
<evidence type="ECO:0000313" key="1">
    <source>
        <dbReference type="EMBL" id="PZX61861.1"/>
    </source>
</evidence>
<comment type="caution">
    <text evidence="1">The sequence shown here is derived from an EMBL/GenBank/DDBJ whole genome shotgun (WGS) entry which is preliminary data.</text>
</comment>
<proteinExistence type="predicted"/>
<reference evidence="1 2" key="1">
    <citation type="submission" date="2018-06" db="EMBL/GenBank/DDBJ databases">
        <title>Genomic Encyclopedia of Archaeal and Bacterial Type Strains, Phase II (KMG-II): from individual species to whole genera.</title>
        <authorList>
            <person name="Goeker M."/>
        </authorList>
    </citation>
    <scope>NUCLEOTIDE SEQUENCE [LARGE SCALE GENOMIC DNA]</scope>
    <source>
        <strain evidence="1 2">DSM 23241</strain>
    </source>
</reference>
<dbReference type="OrthoDB" id="681031at2"/>
<sequence length="93" mass="10811">MLAPIHPSEQELISSILLAHNQEEVKQKIDVFMELLNELGTSENEIKKILNNIQSHLDSCNPFNYDAQQWSNIKMADIYCYEIYQAMFGVQYS</sequence>
<organism evidence="1 2">
    <name type="scientific">Hydrotalea sandarakina</name>
    <dbReference type="NCBI Taxonomy" id="1004304"/>
    <lineage>
        <taxon>Bacteria</taxon>
        <taxon>Pseudomonadati</taxon>
        <taxon>Bacteroidota</taxon>
        <taxon>Chitinophagia</taxon>
        <taxon>Chitinophagales</taxon>
        <taxon>Chitinophagaceae</taxon>
        <taxon>Hydrotalea</taxon>
    </lineage>
</organism>
<dbReference type="AlphaFoldDB" id="A0A2W7RNJ3"/>
<keyword evidence="2" id="KW-1185">Reference proteome</keyword>
<name>A0A2W7RNJ3_9BACT</name>
<evidence type="ECO:0000313" key="2">
    <source>
        <dbReference type="Proteomes" id="UP000249720"/>
    </source>
</evidence>
<gene>
    <name evidence="1" type="ORF">LX80_02022</name>
</gene>